<dbReference type="EMBL" id="PGLV01000001">
    <property type="protein sequence ID" value="POZ57241.1"/>
    <property type="molecule type" value="Genomic_DNA"/>
</dbReference>
<dbReference type="SUPFAM" id="SSF46894">
    <property type="entry name" value="C-terminal effector domain of the bipartite response regulators"/>
    <property type="match status" value="1"/>
</dbReference>
<dbReference type="Proteomes" id="UP000237319">
    <property type="component" value="Unassembled WGS sequence"/>
</dbReference>
<protein>
    <submittedName>
        <fullName evidence="3">Uncharacterized protein</fullName>
    </submittedName>
</protein>
<gene>
    <name evidence="3" type="ORF">LYSIN_02025</name>
</gene>
<comment type="caution">
    <text evidence="3">The sequence shown here is derived from an EMBL/GenBank/DDBJ whole genome shotgun (WGS) entry which is preliminary data.</text>
</comment>
<evidence type="ECO:0000256" key="2">
    <source>
        <dbReference type="ARBA" id="ARBA00023163"/>
    </source>
</evidence>
<evidence type="ECO:0000313" key="3">
    <source>
        <dbReference type="EMBL" id="POZ57241.1"/>
    </source>
</evidence>
<dbReference type="GO" id="GO:0006355">
    <property type="term" value="P:regulation of DNA-templated transcription"/>
    <property type="evidence" value="ECO:0007669"/>
    <property type="project" value="InterPro"/>
</dbReference>
<keyword evidence="1" id="KW-0805">Transcription regulation</keyword>
<keyword evidence="2" id="KW-0804">Transcription</keyword>
<dbReference type="GO" id="GO:0003677">
    <property type="term" value="F:DNA binding"/>
    <property type="evidence" value="ECO:0007669"/>
    <property type="project" value="InterPro"/>
</dbReference>
<evidence type="ECO:0000313" key="4">
    <source>
        <dbReference type="Proteomes" id="UP000237319"/>
    </source>
</evidence>
<organism evidence="3 4">
    <name type="scientific">Lysinibacillus sphaericus</name>
    <name type="common">Bacillus sphaericus</name>
    <dbReference type="NCBI Taxonomy" id="1421"/>
    <lineage>
        <taxon>Bacteria</taxon>
        <taxon>Bacillati</taxon>
        <taxon>Bacillota</taxon>
        <taxon>Bacilli</taxon>
        <taxon>Bacillales</taxon>
        <taxon>Bacillaceae</taxon>
        <taxon>Lysinibacillus</taxon>
    </lineage>
</organism>
<name>A0A2S5D2H5_LYSSH</name>
<sequence length="169" mass="19524">MAHQTAKDARFKQLVLSDETVIKELLTYRGSIDDTLLNGNQGGCTSSTLKMNTDVISLFIDLDELIKKSLNEEQIKLLTYIAKDYSYHKIGQLLEIPIKTVGRRLTTICSRIKQENDRQWRKTVYTEKLHLKSKRCSKCKEVLPATDEFYSINNSSKDLYHSQCKKCKK</sequence>
<dbReference type="RefSeq" id="WP_103977113.1">
    <property type="nucleotide sequence ID" value="NZ_PGLV01000001.1"/>
</dbReference>
<evidence type="ECO:0000256" key="1">
    <source>
        <dbReference type="ARBA" id="ARBA00023015"/>
    </source>
</evidence>
<keyword evidence="4" id="KW-1185">Reference proteome</keyword>
<dbReference type="AlphaFoldDB" id="A0A2S5D2H5"/>
<proteinExistence type="predicted"/>
<dbReference type="InterPro" id="IPR016032">
    <property type="entry name" value="Sig_transdc_resp-reg_C-effctor"/>
</dbReference>
<accession>A0A2S5D2H5</accession>
<reference evidence="3 4" key="1">
    <citation type="submission" date="2017-11" db="EMBL/GenBank/DDBJ databases">
        <title>Genome sequence of Lysinibacillus sphaericus, a lignin-degrading bacteria isolated from municipal solid waste soil.</title>
        <authorList>
            <person name="Persinoti G.F."/>
            <person name="Paixao D.A."/>
            <person name="Bugg T.D."/>
            <person name="Squina F.M."/>
        </authorList>
    </citation>
    <scope>NUCLEOTIDE SEQUENCE [LARGE SCALE GENOMIC DNA]</scope>
    <source>
        <strain evidence="3 4">A1</strain>
    </source>
</reference>